<dbReference type="Proteomes" id="UP000184310">
    <property type="component" value="Unassembled WGS sequence"/>
</dbReference>
<reference evidence="3 4" key="1">
    <citation type="submission" date="2016-11" db="EMBL/GenBank/DDBJ databases">
        <authorList>
            <person name="Jaros S."/>
            <person name="Januszkiewicz K."/>
            <person name="Wedrychowicz H."/>
        </authorList>
    </citation>
    <scope>NUCLEOTIDE SEQUENCE [LARGE SCALE GENOMIC DNA]</scope>
    <source>
        <strain evidence="3 4">DSM 21758</strain>
    </source>
</reference>
<dbReference type="AlphaFoldDB" id="A0A1M6FGU2"/>
<dbReference type="PANTHER" id="PTHR30619">
    <property type="entry name" value="DNA INTERNALIZATION/COMPETENCE PROTEIN COMEC/REC2"/>
    <property type="match status" value="1"/>
</dbReference>
<dbReference type="STRING" id="1121302.SAMN02745163_01132"/>
<evidence type="ECO:0000313" key="4">
    <source>
        <dbReference type="Proteomes" id="UP000184310"/>
    </source>
</evidence>
<dbReference type="RefSeq" id="WP_072985692.1">
    <property type="nucleotide sequence ID" value="NZ_FQZB01000005.1"/>
</dbReference>
<keyword evidence="1" id="KW-0732">Signal</keyword>
<evidence type="ECO:0000313" key="3">
    <source>
        <dbReference type="EMBL" id="SHI96849.1"/>
    </source>
</evidence>
<protein>
    <submittedName>
        <fullName evidence="3">Competence protein ComEC</fullName>
    </submittedName>
</protein>
<accession>A0A1M6FGU2</accession>
<dbReference type="InterPro" id="IPR001279">
    <property type="entry name" value="Metallo-B-lactamas"/>
</dbReference>
<organism evidence="3 4">
    <name type="scientific">Clostridium cavendishii DSM 21758</name>
    <dbReference type="NCBI Taxonomy" id="1121302"/>
    <lineage>
        <taxon>Bacteria</taxon>
        <taxon>Bacillati</taxon>
        <taxon>Bacillota</taxon>
        <taxon>Clostridia</taxon>
        <taxon>Eubacteriales</taxon>
        <taxon>Clostridiaceae</taxon>
        <taxon>Clostridium</taxon>
    </lineage>
</organism>
<proteinExistence type="predicted"/>
<dbReference type="OrthoDB" id="9761531at2"/>
<dbReference type="EMBL" id="FQZB01000005">
    <property type="protein sequence ID" value="SHI96849.1"/>
    <property type="molecule type" value="Genomic_DNA"/>
</dbReference>
<dbReference type="PROSITE" id="PS51257">
    <property type="entry name" value="PROKAR_LIPOPROTEIN"/>
    <property type="match status" value="1"/>
</dbReference>
<gene>
    <name evidence="3" type="ORF">SAMN02745163_01132</name>
</gene>
<dbReference type="PANTHER" id="PTHR30619:SF7">
    <property type="entry name" value="BETA-LACTAMASE DOMAIN PROTEIN"/>
    <property type="match status" value="1"/>
</dbReference>
<dbReference type="CDD" id="cd07731">
    <property type="entry name" value="ComA-like_MBL-fold"/>
    <property type="match status" value="1"/>
</dbReference>
<feature type="signal peptide" evidence="1">
    <location>
        <begin position="1"/>
        <end position="20"/>
    </location>
</feature>
<dbReference type="SUPFAM" id="SSF56281">
    <property type="entry name" value="Metallo-hydrolase/oxidoreductase"/>
    <property type="match status" value="1"/>
</dbReference>
<evidence type="ECO:0000256" key="1">
    <source>
        <dbReference type="SAM" id="SignalP"/>
    </source>
</evidence>
<dbReference type="SMART" id="SM00849">
    <property type="entry name" value="Lactamase_B"/>
    <property type="match status" value="1"/>
</dbReference>
<dbReference type="InterPro" id="IPR036866">
    <property type="entry name" value="RibonucZ/Hydroxyglut_hydro"/>
</dbReference>
<name>A0A1M6FGU2_9CLOT</name>
<dbReference type="InterPro" id="IPR035681">
    <property type="entry name" value="ComA-like_MBL"/>
</dbReference>
<feature type="chain" id="PRO_5013019867" evidence="1">
    <location>
        <begin position="21"/>
        <end position="283"/>
    </location>
</feature>
<keyword evidence="4" id="KW-1185">Reference proteome</keyword>
<evidence type="ECO:0000259" key="2">
    <source>
        <dbReference type="SMART" id="SM00849"/>
    </source>
</evidence>
<dbReference type="Gene3D" id="3.60.15.10">
    <property type="entry name" value="Ribonuclease Z/Hydroxyacylglutathione hydrolase-like"/>
    <property type="match status" value="1"/>
</dbReference>
<dbReference type="InterPro" id="IPR052159">
    <property type="entry name" value="Competence_DNA_uptake"/>
</dbReference>
<dbReference type="Pfam" id="PF00753">
    <property type="entry name" value="Lactamase_B"/>
    <property type="match status" value="1"/>
</dbReference>
<sequence>MKKKLYSILILILISTIALACNSNTNKSLNNKNLTVHYFDVGQGDSMLVQVNNKNLLIDAGTSEAKDELIKDIKELNIKKLDYVIATHPHEDHIGSMDDIIKTFDIGKFYAPKVTTNTKTFQNMITELKNKGLKINTINSNSKPDIDLGADTKFEVFAPNSEKYENLNNYSPIIKITYKNNSFLFTGDAERISEKEVLDKNLNVKADVLKLGHHGSKTSTSKDFFNAVNPKIAIISVAKKNDYGHPNKETINLLNKSGIKYYMTSDEGTITLNSDGHSITKAK</sequence>
<feature type="domain" description="Metallo-beta-lactamase" evidence="2">
    <location>
        <begin position="43"/>
        <end position="239"/>
    </location>
</feature>